<feature type="region of interest" description="Disordered" evidence="1">
    <location>
        <begin position="734"/>
        <end position="753"/>
    </location>
</feature>
<feature type="region of interest" description="Disordered" evidence="1">
    <location>
        <begin position="1"/>
        <end position="106"/>
    </location>
</feature>
<feature type="region of interest" description="Disordered" evidence="1">
    <location>
        <begin position="493"/>
        <end position="569"/>
    </location>
</feature>
<feature type="compositionally biased region" description="Acidic residues" evidence="1">
    <location>
        <begin position="738"/>
        <end position="750"/>
    </location>
</feature>
<evidence type="ECO:0000256" key="1">
    <source>
        <dbReference type="SAM" id="MobiDB-lite"/>
    </source>
</evidence>
<feature type="compositionally biased region" description="Basic residues" evidence="1">
    <location>
        <begin position="508"/>
        <end position="519"/>
    </location>
</feature>
<feature type="compositionally biased region" description="Polar residues" evidence="1">
    <location>
        <begin position="226"/>
        <end position="240"/>
    </location>
</feature>
<dbReference type="PANTHER" id="PTHR28258:SF1">
    <property type="entry name" value="VACUOLAR SEGREGATION PROTEIN 7"/>
    <property type="match status" value="1"/>
</dbReference>
<feature type="region of interest" description="Disordered" evidence="1">
    <location>
        <begin position="414"/>
        <end position="473"/>
    </location>
</feature>
<organism evidence="3 4">
    <name type="scientific">Endocarpon pusillum</name>
    <dbReference type="NCBI Taxonomy" id="364733"/>
    <lineage>
        <taxon>Eukaryota</taxon>
        <taxon>Fungi</taxon>
        <taxon>Dikarya</taxon>
        <taxon>Ascomycota</taxon>
        <taxon>Pezizomycotina</taxon>
        <taxon>Eurotiomycetes</taxon>
        <taxon>Chaetothyriomycetidae</taxon>
        <taxon>Verrucariales</taxon>
        <taxon>Verrucariaceae</taxon>
        <taxon>Endocarpon</taxon>
    </lineage>
</organism>
<evidence type="ECO:0000256" key="2">
    <source>
        <dbReference type="SAM" id="Phobius"/>
    </source>
</evidence>
<dbReference type="GO" id="GO:0010513">
    <property type="term" value="P:positive regulation of phosphatidylinositol biosynthetic process"/>
    <property type="evidence" value="ECO:0007669"/>
    <property type="project" value="TreeGrafter"/>
</dbReference>
<feature type="region of interest" description="Disordered" evidence="1">
    <location>
        <begin position="125"/>
        <end position="394"/>
    </location>
</feature>
<reference evidence="3" key="1">
    <citation type="submission" date="2020-02" db="EMBL/GenBank/DDBJ databases">
        <authorList>
            <person name="Palmer J.M."/>
        </authorList>
    </citation>
    <scope>NUCLEOTIDE SEQUENCE</scope>
    <source>
        <strain evidence="3">EPUS1.4</strain>
        <tissue evidence="3">Thallus</tissue>
    </source>
</reference>
<dbReference type="InterPro" id="IPR024260">
    <property type="entry name" value="Vac7"/>
</dbReference>
<feature type="compositionally biased region" description="Polar residues" evidence="1">
    <location>
        <begin position="251"/>
        <end position="262"/>
    </location>
</feature>
<keyword evidence="4" id="KW-1185">Reference proteome</keyword>
<feature type="transmembrane region" description="Helical" evidence="2">
    <location>
        <begin position="627"/>
        <end position="647"/>
    </location>
</feature>
<dbReference type="Proteomes" id="UP000606974">
    <property type="component" value="Unassembled WGS sequence"/>
</dbReference>
<keyword evidence="2" id="KW-0472">Membrane</keyword>
<evidence type="ECO:0008006" key="5">
    <source>
        <dbReference type="Google" id="ProtNLM"/>
    </source>
</evidence>
<dbReference type="GO" id="GO:1903778">
    <property type="term" value="P:protein localization to vacuolar membrane"/>
    <property type="evidence" value="ECO:0007669"/>
    <property type="project" value="TreeGrafter"/>
</dbReference>
<dbReference type="GO" id="GO:0000329">
    <property type="term" value="C:fungal-type vacuole membrane"/>
    <property type="evidence" value="ECO:0007669"/>
    <property type="project" value="TreeGrafter"/>
</dbReference>
<keyword evidence="2" id="KW-1133">Transmembrane helix</keyword>
<keyword evidence="2" id="KW-0812">Transmembrane</keyword>
<dbReference type="EMBL" id="JAACFV010000047">
    <property type="protein sequence ID" value="KAF7508946.1"/>
    <property type="molecule type" value="Genomic_DNA"/>
</dbReference>
<dbReference type="AlphaFoldDB" id="A0A8H7E6S4"/>
<evidence type="ECO:0000313" key="3">
    <source>
        <dbReference type="EMBL" id="KAF7508946.1"/>
    </source>
</evidence>
<feature type="compositionally biased region" description="Polar residues" evidence="1">
    <location>
        <begin position="53"/>
        <end position="64"/>
    </location>
</feature>
<feature type="compositionally biased region" description="Polar residues" evidence="1">
    <location>
        <begin position="332"/>
        <end position="345"/>
    </location>
</feature>
<name>A0A8H7E6S4_9EURO</name>
<dbReference type="PANTHER" id="PTHR28258">
    <property type="entry name" value="VACUOLAR SEGREGATION PROTEIN 7"/>
    <property type="match status" value="1"/>
</dbReference>
<evidence type="ECO:0000313" key="4">
    <source>
        <dbReference type="Proteomes" id="UP000606974"/>
    </source>
</evidence>
<gene>
    <name evidence="3" type="ORF">GJ744_008502</name>
</gene>
<protein>
    <recommendedName>
        <fullName evidence="5">Vacuolar segregation subunit 7</fullName>
    </recommendedName>
</protein>
<feature type="compositionally biased region" description="Polar residues" evidence="1">
    <location>
        <begin position="1"/>
        <end position="21"/>
    </location>
</feature>
<accession>A0A8H7E6S4</accession>
<dbReference type="Pfam" id="PF12751">
    <property type="entry name" value="Vac7"/>
    <property type="match status" value="1"/>
</dbReference>
<dbReference type="OrthoDB" id="1204at2759"/>
<feature type="compositionally biased region" description="Polar residues" evidence="1">
    <location>
        <begin position="445"/>
        <end position="456"/>
    </location>
</feature>
<comment type="caution">
    <text evidence="3">The sequence shown here is derived from an EMBL/GenBank/DDBJ whole genome shotgun (WGS) entry which is preliminary data.</text>
</comment>
<proteinExistence type="predicted"/>
<dbReference type="GO" id="GO:0070772">
    <property type="term" value="C:PAS complex"/>
    <property type="evidence" value="ECO:0007669"/>
    <property type="project" value="TreeGrafter"/>
</dbReference>
<sequence length="862" mass="92943">MASVQPGESSDTNSTVPTSPNVRHEVERPKHTNASSPQPHATRRAGNIPPDSLDNSGSKSSGQERQAIREASPLRPQFKAPAHGTSRSRKNSQDLSPTRSAVNVFPNPIPSAAAVQRALSANKLLPQSPGVDTAFESRNPKSTDSTPRWPISPRLTSPPPSSAQRNSIHPVRKQDNEMAAPNSSQKRLSASVPDLSITVGKPLPEKEDNATSRTPLKTPARGVSGVTATLETVAENSVPDTPSIIPPSARSIVSSPQEYPDSQNDELQEAAQSKAAKGSGESESDGGGAKTKAETLPKPGNAVGSKPISNLAKRSLTNLVPTKNKVGEPPTRSMTVETETVSSVPQAPLNVTGDRGTSGKLDVNGSIRLKASNETMKPRKERKKNLRRPTSINTGTISSKADIFEAKVASAVDEANSSDSDETFVYESNPPEPYVPRSARHHSRTPSATSLASTIDQYGGRNKSTGKDGQHSVAGKRSMKFANYNANLDGDYGSQGAGRGVGRTVSTPRHHHISRHSRGPSHAGLFDGDSPFTQANKPSSPRVATGKTHPNSPHLAKARTTLSPRKTEAYSYDADEGVADDERMPLIGSVRVNRARHARKTNNGSLRRIDYFEDRQPSFFSRHGACFFVTILFVVLCMGAGSFIMALSRPLMDVSIREIKNVLATEQELMLDLSVRAINPNLFAITVSELNIDIFAKSGFAGTAAEWRQHMSGSSIGKKGRGRKTSDYFREELQSTDGVDEGNDPIEDPGSDPQTMVLGRIYEFDSPLVFEASPIRRQYMSSLGEIRLTQPGNKTEEGGSARWERVIQHPFELIVGGVVKYQLPLSSKTRSASVRSKIKVNAKDAEGSRAAYAPEDFDLLEK</sequence>
<dbReference type="GO" id="GO:0000011">
    <property type="term" value="P:vacuole inheritance"/>
    <property type="evidence" value="ECO:0007669"/>
    <property type="project" value="TreeGrafter"/>
</dbReference>